<feature type="compositionally biased region" description="Low complexity" evidence="1">
    <location>
        <begin position="164"/>
        <end position="198"/>
    </location>
</feature>
<keyword evidence="3" id="KW-1185">Reference proteome</keyword>
<evidence type="ECO:0000313" key="2">
    <source>
        <dbReference type="EMBL" id="KAF7342466.1"/>
    </source>
</evidence>
<feature type="compositionally biased region" description="Basic and acidic residues" evidence="1">
    <location>
        <begin position="241"/>
        <end position="253"/>
    </location>
</feature>
<gene>
    <name evidence="2" type="ORF">MVEN_01836100</name>
</gene>
<accession>A0A8H6XL36</accession>
<evidence type="ECO:0000313" key="3">
    <source>
        <dbReference type="Proteomes" id="UP000620124"/>
    </source>
</evidence>
<dbReference type="Proteomes" id="UP000620124">
    <property type="component" value="Unassembled WGS sequence"/>
</dbReference>
<reference evidence="2" key="1">
    <citation type="submission" date="2020-05" db="EMBL/GenBank/DDBJ databases">
        <title>Mycena genomes resolve the evolution of fungal bioluminescence.</title>
        <authorList>
            <person name="Tsai I.J."/>
        </authorList>
    </citation>
    <scope>NUCLEOTIDE SEQUENCE</scope>
    <source>
        <strain evidence="2">CCC161011</strain>
    </source>
</reference>
<dbReference type="AlphaFoldDB" id="A0A8H6XL36"/>
<comment type="caution">
    <text evidence="2">The sequence shown here is derived from an EMBL/GenBank/DDBJ whole genome shotgun (WGS) entry which is preliminary data.</text>
</comment>
<protein>
    <submittedName>
        <fullName evidence="2">Uncharacterized protein</fullName>
    </submittedName>
</protein>
<dbReference type="EMBL" id="JACAZI010000017">
    <property type="protein sequence ID" value="KAF7342466.1"/>
    <property type="molecule type" value="Genomic_DNA"/>
</dbReference>
<proteinExistence type="predicted"/>
<dbReference type="OrthoDB" id="3215907at2759"/>
<feature type="region of interest" description="Disordered" evidence="1">
    <location>
        <begin position="219"/>
        <end position="258"/>
    </location>
</feature>
<evidence type="ECO:0000256" key="1">
    <source>
        <dbReference type="SAM" id="MobiDB-lite"/>
    </source>
</evidence>
<name>A0A8H6XL36_9AGAR</name>
<sequence length="317" mass="34852">MGRDWNKEAVQEYKVATTNSQCIDIFWFTPSRRVLFNVFSSLFFLKWPRQRCPPTTHALPEAQRRRLMRSTRKLGALLGETPLVVESVSTAPMSWTRRHSHSVSAVAHESKRSGRVYTAESDSLSRTSSLRLAKAPVVAEATSHTDSSLAPPVARPMLYLSLPSSGASSPAERTPLPSPLSPSFISLISPTTPTPTADTTRRRKMAKLVRTLGENVPPELVFPASQPTARRRASTLSVPESKLERRRGADKGGPRVTASSACRRAVLLPIYSAVRPREPLLVRHVLLHCALAFAHDERVHSFVAGVHAPAPPHASDK</sequence>
<organism evidence="2 3">
    <name type="scientific">Mycena venus</name>
    <dbReference type="NCBI Taxonomy" id="2733690"/>
    <lineage>
        <taxon>Eukaryota</taxon>
        <taxon>Fungi</taxon>
        <taxon>Dikarya</taxon>
        <taxon>Basidiomycota</taxon>
        <taxon>Agaricomycotina</taxon>
        <taxon>Agaricomycetes</taxon>
        <taxon>Agaricomycetidae</taxon>
        <taxon>Agaricales</taxon>
        <taxon>Marasmiineae</taxon>
        <taxon>Mycenaceae</taxon>
        <taxon>Mycena</taxon>
    </lineage>
</organism>
<feature type="region of interest" description="Disordered" evidence="1">
    <location>
        <begin position="164"/>
        <end position="201"/>
    </location>
</feature>